<dbReference type="EMBL" id="BSYO01000011">
    <property type="protein sequence ID" value="GMH12301.1"/>
    <property type="molecule type" value="Genomic_DNA"/>
</dbReference>
<reference evidence="1" key="1">
    <citation type="submission" date="2023-05" db="EMBL/GenBank/DDBJ databases">
        <title>Nepenthes gracilis genome sequencing.</title>
        <authorList>
            <person name="Fukushima K."/>
        </authorList>
    </citation>
    <scope>NUCLEOTIDE SEQUENCE</scope>
    <source>
        <strain evidence="1">SING2019-196</strain>
    </source>
</reference>
<comment type="caution">
    <text evidence="1">The sequence shown here is derived from an EMBL/GenBank/DDBJ whole genome shotgun (WGS) entry which is preliminary data.</text>
</comment>
<evidence type="ECO:0000313" key="2">
    <source>
        <dbReference type="Proteomes" id="UP001279734"/>
    </source>
</evidence>
<gene>
    <name evidence="1" type="ORF">Nepgr_014142</name>
</gene>
<dbReference type="AlphaFoldDB" id="A0AAD3XQ08"/>
<dbReference type="Proteomes" id="UP001279734">
    <property type="component" value="Unassembled WGS sequence"/>
</dbReference>
<keyword evidence="2" id="KW-1185">Reference proteome</keyword>
<name>A0AAD3XQ08_NEPGR</name>
<sequence>MVESKGVDDRHLPCISNRRKTRLKKIQDVRKQKIAQSVLVVKKAPLSIVSAAPGGGYYGPPLGVIARLRNFFPRQTGIVLLRPIFRWVRLFLGRILLLALLSHLSKAIKSFQPVRLGIFFSHMVKLFS</sequence>
<accession>A0AAD3XQ08</accession>
<protein>
    <submittedName>
        <fullName evidence="1">Uncharacterized protein</fullName>
    </submittedName>
</protein>
<organism evidence="1 2">
    <name type="scientific">Nepenthes gracilis</name>
    <name type="common">Slender pitcher plant</name>
    <dbReference type="NCBI Taxonomy" id="150966"/>
    <lineage>
        <taxon>Eukaryota</taxon>
        <taxon>Viridiplantae</taxon>
        <taxon>Streptophyta</taxon>
        <taxon>Embryophyta</taxon>
        <taxon>Tracheophyta</taxon>
        <taxon>Spermatophyta</taxon>
        <taxon>Magnoliopsida</taxon>
        <taxon>eudicotyledons</taxon>
        <taxon>Gunneridae</taxon>
        <taxon>Pentapetalae</taxon>
        <taxon>Caryophyllales</taxon>
        <taxon>Nepenthaceae</taxon>
        <taxon>Nepenthes</taxon>
    </lineage>
</organism>
<proteinExistence type="predicted"/>
<evidence type="ECO:0000313" key="1">
    <source>
        <dbReference type="EMBL" id="GMH12301.1"/>
    </source>
</evidence>